<dbReference type="EMBL" id="FNHI01000003">
    <property type="protein sequence ID" value="SDM03107.1"/>
    <property type="molecule type" value="Genomic_DNA"/>
</dbReference>
<feature type="compositionally biased region" description="Low complexity" evidence="1">
    <location>
        <begin position="46"/>
        <end position="66"/>
    </location>
</feature>
<organism evidence="2 3">
    <name type="scientific">Streptomyces wuyuanensis</name>
    <dbReference type="NCBI Taxonomy" id="1196353"/>
    <lineage>
        <taxon>Bacteria</taxon>
        <taxon>Bacillati</taxon>
        <taxon>Actinomycetota</taxon>
        <taxon>Actinomycetes</taxon>
        <taxon>Kitasatosporales</taxon>
        <taxon>Streptomycetaceae</taxon>
        <taxon>Streptomyces</taxon>
    </lineage>
</organism>
<accession>A0A1G9PY25</accession>
<evidence type="ECO:0000313" key="3">
    <source>
        <dbReference type="Proteomes" id="UP000199063"/>
    </source>
</evidence>
<feature type="compositionally biased region" description="Low complexity" evidence="1">
    <location>
        <begin position="17"/>
        <end position="28"/>
    </location>
</feature>
<feature type="region of interest" description="Disordered" evidence="1">
    <location>
        <begin position="1"/>
        <end position="74"/>
    </location>
</feature>
<protein>
    <recommendedName>
        <fullName evidence="4">Tocopherol cyclase</fullName>
    </recommendedName>
</protein>
<evidence type="ECO:0000313" key="2">
    <source>
        <dbReference type="EMBL" id="SDM03107.1"/>
    </source>
</evidence>
<evidence type="ECO:0000256" key="1">
    <source>
        <dbReference type="SAM" id="MobiDB-lite"/>
    </source>
</evidence>
<dbReference type="Proteomes" id="UP000199063">
    <property type="component" value="Unassembled WGS sequence"/>
</dbReference>
<sequence>MSTSGSDAGTGPGANRGVSSSGPAGSAATDRFAGSGTHPDADTVEADTTGAAAVGAAPSATARSAPGGAGRRGTVFDETMLGTVRLDGEDHARRVRLDLRVTTDRVLRPLGTTAARASGRIRVAGWADDADAAGELEISPLARRRIRYRISFTADGRRFTLDGWKSVTPRRPVASMTVLPFTLYENGERAGRGTLRFPVATGLAPFLASFRFPRAAEGAETLMTPRWKGEPGRTEVWYTTLTDPESGTGLWLHHELTAPADGSEPYAHGWAAVFPKDGPVRHARFGPAEWTPGRTGFTAEGVEAVPGRLTGSAGALRWDLTEQGVDAPLFTFPRWSWRRPLLPAAQILPAARASYGGTFSYDDTTLTPTAAPGASARIYGHGNARRWAWLHADLGDGDVLEIVAAVSMRPGLRGLPPLVFLRLRRGTRDWPRRAERSAVGWAGLGRFRAAVGLPVWTVSGRAGLHRIRVEVTQPEDRTLALDYTDPDGSPAVCRNSERADAHVLLERWWFGGWRTEAEWTLDGTAHAEVGTR</sequence>
<dbReference type="STRING" id="1196353.SAMN05444921_103116"/>
<evidence type="ECO:0008006" key="4">
    <source>
        <dbReference type="Google" id="ProtNLM"/>
    </source>
</evidence>
<gene>
    <name evidence="2" type="ORF">SAMN05444921_103116</name>
</gene>
<dbReference type="GeneID" id="40828554"/>
<proteinExistence type="predicted"/>
<dbReference type="RefSeq" id="WP_244291858.1">
    <property type="nucleotide sequence ID" value="NZ_FNHI01000003.1"/>
</dbReference>
<keyword evidence="3" id="KW-1185">Reference proteome</keyword>
<reference evidence="3" key="1">
    <citation type="submission" date="2016-10" db="EMBL/GenBank/DDBJ databases">
        <authorList>
            <person name="Varghese N."/>
            <person name="Submissions S."/>
        </authorList>
    </citation>
    <scope>NUCLEOTIDE SEQUENCE [LARGE SCALE GENOMIC DNA]</scope>
    <source>
        <strain evidence="3">CGMCC 4.7042</strain>
    </source>
</reference>
<name>A0A1G9PY25_9ACTN</name>
<dbReference type="AlphaFoldDB" id="A0A1G9PY25"/>